<keyword evidence="2" id="KW-0472">Membrane</keyword>
<protein>
    <submittedName>
        <fullName evidence="3">Uncharacterized protein</fullName>
    </submittedName>
</protein>
<accession>A0ABV6CRD2</accession>
<keyword evidence="4" id="KW-1185">Reference proteome</keyword>
<dbReference type="RefSeq" id="WP_265507900.1">
    <property type="nucleotide sequence ID" value="NZ_JAOTBE010000047.1"/>
</dbReference>
<organism evidence="3 4">
    <name type="scientific">Paracoccus rhizosphaerae</name>
    <dbReference type="NCBI Taxonomy" id="1133347"/>
    <lineage>
        <taxon>Bacteria</taxon>
        <taxon>Pseudomonadati</taxon>
        <taxon>Pseudomonadota</taxon>
        <taxon>Alphaproteobacteria</taxon>
        <taxon>Rhodobacterales</taxon>
        <taxon>Paracoccaceae</taxon>
        <taxon>Paracoccus</taxon>
    </lineage>
</organism>
<evidence type="ECO:0000256" key="2">
    <source>
        <dbReference type="SAM" id="Phobius"/>
    </source>
</evidence>
<keyword evidence="2" id="KW-0812">Transmembrane</keyword>
<dbReference type="Proteomes" id="UP001589795">
    <property type="component" value="Unassembled WGS sequence"/>
</dbReference>
<proteinExistence type="predicted"/>
<evidence type="ECO:0000313" key="4">
    <source>
        <dbReference type="Proteomes" id="UP001589795"/>
    </source>
</evidence>
<evidence type="ECO:0000313" key="3">
    <source>
        <dbReference type="EMBL" id="MFC0202556.1"/>
    </source>
</evidence>
<comment type="caution">
    <text evidence="3">The sequence shown here is derived from an EMBL/GenBank/DDBJ whole genome shotgun (WGS) entry which is preliminary data.</text>
</comment>
<name>A0ABV6CRD2_9RHOB</name>
<evidence type="ECO:0000256" key="1">
    <source>
        <dbReference type="SAM" id="MobiDB-lite"/>
    </source>
</evidence>
<gene>
    <name evidence="3" type="ORF">ACFFIZ_20150</name>
</gene>
<reference evidence="3 4" key="1">
    <citation type="submission" date="2024-09" db="EMBL/GenBank/DDBJ databases">
        <authorList>
            <person name="Sun Q."/>
            <person name="Mori K."/>
        </authorList>
    </citation>
    <scope>NUCLEOTIDE SEQUENCE [LARGE SCALE GENOMIC DNA]</scope>
    <source>
        <strain evidence="3 4">CCM 7904</strain>
    </source>
</reference>
<sequence>MTDPVTSDMVLKCLEEMQRDLADMKSEMARTGSELREMKEQMASFLQARSEKQQQDFAAGRSAVEDSSEVDRLWAETRRMEAETAKLMAEDRKRGAEELRGLRQENRYIFLQTLVMMALGAATVFGTAYLMLYVVEVN</sequence>
<feature type="transmembrane region" description="Helical" evidence="2">
    <location>
        <begin position="109"/>
        <end position="135"/>
    </location>
</feature>
<dbReference type="EMBL" id="JBHLWQ010000195">
    <property type="protein sequence ID" value="MFC0202556.1"/>
    <property type="molecule type" value="Genomic_DNA"/>
</dbReference>
<keyword evidence="2" id="KW-1133">Transmembrane helix</keyword>
<feature type="region of interest" description="Disordered" evidence="1">
    <location>
        <begin position="42"/>
        <end position="67"/>
    </location>
</feature>